<evidence type="ECO:0000313" key="2">
    <source>
        <dbReference type="EMBL" id="RKN73023.1"/>
    </source>
</evidence>
<feature type="domain" description="Xylose isomerase-like TIM barrel" evidence="1">
    <location>
        <begin position="29"/>
        <end position="247"/>
    </location>
</feature>
<proteinExistence type="predicted"/>
<dbReference type="EMBL" id="RBAH01000026">
    <property type="protein sequence ID" value="RKN73023.1"/>
    <property type="molecule type" value="Genomic_DNA"/>
</dbReference>
<dbReference type="Pfam" id="PF01261">
    <property type="entry name" value="AP_endonuc_2"/>
    <property type="match status" value="1"/>
</dbReference>
<keyword evidence="2" id="KW-0413">Isomerase</keyword>
<keyword evidence="3" id="KW-1185">Reference proteome</keyword>
<dbReference type="PANTHER" id="PTHR12110">
    <property type="entry name" value="HYDROXYPYRUVATE ISOMERASE"/>
    <property type="match status" value="1"/>
</dbReference>
<comment type="caution">
    <text evidence="2">The sequence shown here is derived from an EMBL/GenBank/DDBJ whole genome shotgun (WGS) entry which is preliminary data.</text>
</comment>
<dbReference type="InterPro" id="IPR013022">
    <property type="entry name" value="Xyl_isomerase-like_TIM-brl"/>
</dbReference>
<dbReference type="RefSeq" id="WP_120750599.1">
    <property type="nucleotide sequence ID" value="NZ_RBAH01000026.1"/>
</dbReference>
<dbReference type="GO" id="GO:0016853">
    <property type="term" value="F:isomerase activity"/>
    <property type="evidence" value="ECO:0007669"/>
    <property type="project" value="UniProtKB-KW"/>
</dbReference>
<dbReference type="AlphaFoldDB" id="A0A3B0BIY0"/>
<protein>
    <submittedName>
        <fullName evidence="2">Sugar phosphate isomerase/epimerase</fullName>
    </submittedName>
</protein>
<evidence type="ECO:0000313" key="3">
    <source>
        <dbReference type="Proteomes" id="UP000282311"/>
    </source>
</evidence>
<dbReference type="InterPro" id="IPR050312">
    <property type="entry name" value="IolE/XylAMocC-like"/>
</dbReference>
<organism evidence="2 3">
    <name type="scientific">Paenibacillus ginsengarvi</name>
    <dbReference type="NCBI Taxonomy" id="400777"/>
    <lineage>
        <taxon>Bacteria</taxon>
        <taxon>Bacillati</taxon>
        <taxon>Bacillota</taxon>
        <taxon>Bacilli</taxon>
        <taxon>Bacillales</taxon>
        <taxon>Paenibacillaceae</taxon>
        <taxon>Paenibacillus</taxon>
    </lineage>
</organism>
<dbReference type="Proteomes" id="UP000282311">
    <property type="component" value="Unassembled WGS sequence"/>
</dbReference>
<dbReference type="OrthoDB" id="110795at2"/>
<dbReference type="SUPFAM" id="SSF51658">
    <property type="entry name" value="Xylose isomerase-like"/>
    <property type="match status" value="1"/>
</dbReference>
<sequence>MSRIISYSDLPLLGKMTEPNVETLLREGTAHIELLLDGEPWDEMEAAMDRVATFVQTTKAAYTVHPPAWDTNLTSENRAIRDASFEEYRKSIEFAGRIGATHVVIHPGFRFSPAFDSETAAKRAEESVSRLCEIAAPLGVKLAIENVGYGGSSLFTQDEYVRFVERLDAAVAVYLVDTGHAHINGWDIPALLRQTAPRLGCVHLHDNHGEADEHLPIGEGTIEWGPVWAALALAPDCQLILEYAPGTDISRLSAGRDLLRAKGL</sequence>
<gene>
    <name evidence="2" type="ORF">D7M11_28150</name>
</gene>
<reference evidence="2 3" key="1">
    <citation type="journal article" date="2007" name="Int. J. Syst. Evol. Microbiol.">
        <title>Paenibacillus ginsengarvi sp. nov., isolated from soil from ginseng cultivation.</title>
        <authorList>
            <person name="Yoon M.H."/>
            <person name="Ten L.N."/>
            <person name="Im W.T."/>
        </authorList>
    </citation>
    <scope>NUCLEOTIDE SEQUENCE [LARGE SCALE GENOMIC DNA]</scope>
    <source>
        <strain evidence="2 3">KCTC 13059</strain>
    </source>
</reference>
<dbReference type="Gene3D" id="3.20.20.150">
    <property type="entry name" value="Divalent-metal-dependent TIM barrel enzymes"/>
    <property type="match status" value="1"/>
</dbReference>
<evidence type="ECO:0000259" key="1">
    <source>
        <dbReference type="Pfam" id="PF01261"/>
    </source>
</evidence>
<dbReference type="InterPro" id="IPR036237">
    <property type="entry name" value="Xyl_isomerase-like_sf"/>
</dbReference>
<name>A0A3B0BIY0_9BACL</name>
<accession>A0A3B0BIY0</accession>